<dbReference type="EMBL" id="BDFE01000017">
    <property type="protein sequence ID" value="GAU09358.1"/>
    <property type="molecule type" value="Genomic_DNA"/>
</dbReference>
<dbReference type="InterPro" id="IPR000825">
    <property type="entry name" value="SUF_FeS_clus_asmbl_SufBD_core"/>
</dbReference>
<dbReference type="AlphaFoldDB" id="A0A194AJ50"/>
<gene>
    <name evidence="3" type="ORF">DPF_2084</name>
</gene>
<dbReference type="RefSeq" id="WP_069859598.1">
    <property type="nucleotide sequence ID" value="NZ_BDFE01000017.1"/>
</dbReference>
<dbReference type="PANTHER" id="PTHR30508">
    <property type="entry name" value="FES CLUSTER ASSEMBLY PROTEIN SUF"/>
    <property type="match status" value="1"/>
</dbReference>
<dbReference type="Proteomes" id="UP000095200">
    <property type="component" value="Unassembled WGS sequence"/>
</dbReference>
<evidence type="ECO:0000259" key="2">
    <source>
        <dbReference type="Pfam" id="PF01458"/>
    </source>
</evidence>
<dbReference type="OrthoDB" id="9803529at2"/>
<dbReference type="STRING" id="1592317.DPF_2084"/>
<protein>
    <recommendedName>
        <fullName evidence="2">SUF system FeS cluster assembly SufBD core domain-containing protein</fullName>
    </recommendedName>
</protein>
<feature type="domain" description="SUF system FeS cluster assembly SufBD core" evidence="2">
    <location>
        <begin position="138"/>
        <end position="367"/>
    </location>
</feature>
<evidence type="ECO:0000256" key="1">
    <source>
        <dbReference type="ARBA" id="ARBA00043967"/>
    </source>
</evidence>
<dbReference type="PANTHER" id="PTHR30508:SF1">
    <property type="entry name" value="UPF0051 PROTEIN ABCI8, CHLOROPLASTIC-RELATED"/>
    <property type="match status" value="1"/>
</dbReference>
<reference evidence="4" key="1">
    <citation type="submission" date="2016-06" db="EMBL/GenBank/DDBJ databases">
        <title>Draft genome sequence of Desulfoplanes formicivorans strain Pf12B.</title>
        <authorList>
            <person name="Watanabe M."/>
            <person name="Kojima H."/>
            <person name="Fukui M."/>
        </authorList>
    </citation>
    <scope>NUCLEOTIDE SEQUENCE [LARGE SCALE GENOMIC DNA]</scope>
    <source>
        <strain evidence="4">Pf12B</strain>
    </source>
</reference>
<evidence type="ECO:0000313" key="4">
    <source>
        <dbReference type="Proteomes" id="UP000095200"/>
    </source>
</evidence>
<dbReference type="GO" id="GO:0016226">
    <property type="term" value="P:iron-sulfur cluster assembly"/>
    <property type="evidence" value="ECO:0007669"/>
    <property type="project" value="InterPro"/>
</dbReference>
<keyword evidence="4" id="KW-1185">Reference proteome</keyword>
<comment type="similarity">
    <text evidence="1">Belongs to the iron-sulfur cluster assembly SufBD family.</text>
</comment>
<proteinExistence type="inferred from homology"/>
<name>A0A194AJ50_9BACT</name>
<comment type="caution">
    <text evidence="3">The sequence shown here is derived from an EMBL/GenBank/DDBJ whole genome shotgun (WGS) entry which is preliminary data.</text>
</comment>
<dbReference type="InterPro" id="IPR037284">
    <property type="entry name" value="SUF_FeS_clus_asmbl_SufBD_sf"/>
</dbReference>
<accession>A0A194AJ50</accession>
<dbReference type="SUPFAM" id="SSF101960">
    <property type="entry name" value="Stabilizer of iron transporter SufD"/>
    <property type="match status" value="1"/>
</dbReference>
<dbReference type="Pfam" id="PF01458">
    <property type="entry name" value="SUFBD_core"/>
    <property type="match status" value="1"/>
</dbReference>
<organism evidence="3 4">
    <name type="scientific">Desulfoplanes formicivorans</name>
    <dbReference type="NCBI Taxonomy" id="1592317"/>
    <lineage>
        <taxon>Bacteria</taxon>
        <taxon>Pseudomonadati</taxon>
        <taxon>Thermodesulfobacteriota</taxon>
        <taxon>Desulfovibrionia</taxon>
        <taxon>Desulfovibrionales</taxon>
        <taxon>Desulfoplanaceae</taxon>
        <taxon>Desulfoplanes</taxon>
    </lineage>
</organism>
<sequence length="395" mass="43298">MSELKANQEKVEVDLQRYAFSGGEDDVIKGIDRVTPEDREQLLMAGVDVSQKGRSGTYLQFDHAKVHCSSCQKGVEVLGINEALAKYDGLPDYFWKAVDKDQDEFTRASAAQKTQGGYFIRTEKGAKITEPVQSCLFIKGENTGQNVHNVVIVEENSEVHIITGCATSHDVVSAMHLGISEFYIKKGGRLTFTMIHNWGEDVVVRPRTVGIVEEDGVFLNNYILLNRVKSVQSYPTIHLNGRGAVARFNAVIVTPKGSHVDTGNRIILNAPETRGEIISRTITTGGMNIARGEIVGNAVPAKGHLECKGLILGDGVIHAIPELKGTRTGVELSHEAAVGKIAQEEIEYLMARGLDEDEATSTIVRGFLNVDIMGLPRELKENIDRTIAEHEGDMF</sequence>
<evidence type="ECO:0000313" key="3">
    <source>
        <dbReference type="EMBL" id="GAU09358.1"/>
    </source>
</evidence>
<dbReference type="InterPro" id="IPR055346">
    <property type="entry name" value="Fe-S_cluster_assembly_SufBD"/>
</dbReference>